<evidence type="ECO:0000313" key="2">
    <source>
        <dbReference type="EMBL" id="KIN01754.1"/>
    </source>
</evidence>
<dbReference type="GO" id="GO:0005739">
    <property type="term" value="C:mitochondrion"/>
    <property type="evidence" value="ECO:0007669"/>
    <property type="project" value="GOC"/>
</dbReference>
<dbReference type="Gene3D" id="6.10.250.3440">
    <property type="match status" value="1"/>
</dbReference>
<proteinExistence type="predicted"/>
<dbReference type="PANTHER" id="PTHR39150:SF1">
    <property type="entry name" value="LARGE RIBOSOMAL SUBUNIT PROTEIN ML40"/>
    <property type="match status" value="1"/>
</dbReference>
<keyword evidence="3" id="KW-1185">Reference proteome</keyword>
<sequence length="182" mass="21366">MYASLDTSTSISRFLTPLIQSFRNISIARPSLPPSPGNLYRPKKFSTTPQPLARDSKRRGGGRDPRVALIRYHLQHAKTPRPLRFSRMRALRHWTIHRAWQLHRRKRLEQEELELHRMHQSMHAACEELRTMDPPGSKDAGRLYRVAMEKKGIFRHGGVPIEYARLQTDTPAHEPWNHGWRR</sequence>
<dbReference type="GO" id="GO:0032543">
    <property type="term" value="P:mitochondrial translation"/>
    <property type="evidence" value="ECO:0007669"/>
    <property type="project" value="InterPro"/>
</dbReference>
<dbReference type="InterPro" id="IPR042831">
    <property type="entry name" value="Ribosomal_mL40_fung"/>
</dbReference>
<dbReference type="GO" id="GO:0003735">
    <property type="term" value="F:structural constituent of ribosome"/>
    <property type="evidence" value="ECO:0007669"/>
    <property type="project" value="InterPro"/>
</dbReference>
<reference evidence="3" key="2">
    <citation type="submission" date="2015-01" db="EMBL/GenBank/DDBJ databases">
        <title>Evolutionary Origins and Diversification of the Mycorrhizal Mutualists.</title>
        <authorList>
            <consortium name="DOE Joint Genome Institute"/>
            <consortium name="Mycorrhizal Genomics Consortium"/>
            <person name="Kohler A."/>
            <person name="Kuo A."/>
            <person name="Nagy L.G."/>
            <person name="Floudas D."/>
            <person name="Copeland A."/>
            <person name="Barry K.W."/>
            <person name="Cichocki N."/>
            <person name="Veneault-Fourrey C."/>
            <person name="LaButti K."/>
            <person name="Lindquist E.A."/>
            <person name="Lipzen A."/>
            <person name="Lundell T."/>
            <person name="Morin E."/>
            <person name="Murat C."/>
            <person name="Riley R."/>
            <person name="Ohm R."/>
            <person name="Sun H."/>
            <person name="Tunlid A."/>
            <person name="Henrissat B."/>
            <person name="Grigoriev I.V."/>
            <person name="Hibbett D.S."/>
            <person name="Martin F."/>
        </authorList>
    </citation>
    <scope>NUCLEOTIDE SEQUENCE [LARGE SCALE GENOMIC DNA]</scope>
    <source>
        <strain evidence="3">Zn</strain>
    </source>
</reference>
<evidence type="ECO:0000256" key="1">
    <source>
        <dbReference type="SAM" id="MobiDB-lite"/>
    </source>
</evidence>
<reference evidence="2 3" key="1">
    <citation type="submission" date="2014-04" db="EMBL/GenBank/DDBJ databases">
        <authorList>
            <consortium name="DOE Joint Genome Institute"/>
            <person name="Kuo A."/>
            <person name="Martino E."/>
            <person name="Perotto S."/>
            <person name="Kohler A."/>
            <person name="Nagy L.G."/>
            <person name="Floudas D."/>
            <person name="Copeland A."/>
            <person name="Barry K.W."/>
            <person name="Cichocki N."/>
            <person name="Veneault-Fourrey C."/>
            <person name="LaButti K."/>
            <person name="Lindquist E.A."/>
            <person name="Lipzen A."/>
            <person name="Lundell T."/>
            <person name="Morin E."/>
            <person name="Murat C."/>
            <person name="Sun H."/>
            <person name="Tunlid A."/>
            <person name="Henrissat B."/>
            <person name="Grigoriev I.V."/>
            <person name="Hibbett D.S."/>
            <person name="Martin F."/>
            <person name="Nordberg H.P."/>
            <person name="Cantor M.N."/>
            <person name="Hua S.X."/>
        </authorList>
    </citation>
    <scope>NUCLEOTIDE SEQUENCE [LARGE SCALE GENOMIC DNA]</scope>
    <source>
        <strain evidence="2 3">Zn</strain>
    </source>
</reference>
<gene>
    <name evidence="2" type="ORF">OIDMADRAFT_41000</name>
</gene>
<dbReference type="STRING" id="913774.A0A0C3CRW7"/>
<dbReference type="OrthoDB" id="2098203at2759"/>
<dbReference type="FunCoup" id="A0A0C3CRW7">
    <property type="interactions" value="217"/>
</dbReference>
<dbReference type="PANTHER" id="PTHR39150">
    <property type="entry name" value="54S RIBOSOMAL PROTEIN L28, MITOCHONDRIAL"/>
    <property type="match status" value="1"/>
</dbReference>
<dbReference type="InParanoid" id="A0A0C3CRW7"/>
<accession>A0A0C3CRW7</accession>
<dbReference type="AlphaFoldDB" id="A0A0C3CRW7"/>
<organism evidence="2 3">
    <name type="scientific">Oidiodendron maius (strain Zn)</name>
    <dbReference type="NCBI Taxonomy" id="913774"/>
    <lineage>
        <taxon>Eukaryota</taxon>
        <taxon>Fungi</taxon>
        <taxon>Dikarya</taxon>
        <taxon>Ascomycota</taxon>
        <taxon>Pezizomycotina</taxon>
        <taxon>Leotiomycetes</taxon>
        <taxon>Leotiomycetes incertae sedis</taxon>
        <taxon>Myxotrichaceae</taxon>
        <taxon>Oidiodendron</taxon>
    </lineage>
</organism>
<evidence type="ECO:0000313" key="3">
    <source>
        <dbReference type="Proteomes" id="UP000054321"/>
    </source>
</evidence>
<protein>
    <submittedName>
        <fullName evidence="2">Uncharacterized protein</fullName>
    </submittedName>
</protein>
<name>A0A0C3CRW7_OIDMZ</name>
<feature type="region of interest" description="Disordered" evidence="1">
    <location>
        <begin position="30"/>
        <end position="64"/>
    </location>
</feature>
<dbReference type="EMBL" id="KN832875">
    <property type="protein sequence ID" value="KIN01754.1"/>
    <property type="molecule type" value="Genomic_DNA"/>
</dbReference>
<dbReference type="HOGENOM" id="CLU_090382_0_1_1"/>
<dbReference type="Proteomes" id="UP000054321">
    <property type="component" value="Unassembled WGS sequence"/>
</dbReference>